<dbReference type="EMBL" id="JAWDGP010001500">
    <property type="protein sequence ID" value="KAK3790951.1"/>
    <property type="molecule type" value="Genomic_DNA"/>
</dbReference>
<reference evidence="1" key="1">
    <citation type="journal article" date="2023" name="G3 (Bethesda)">
        <title>A reference genome for the long-term kleptoplast-retaining sea slug Elysia crispata morphotype clarki.</title>
        <authorList>
            <person name="Eastman K.E."/>
            <person name="Pendleton A.L."/>
            <person name="Shaikh M.A."/>
            <person name="Suttiyut T."/>
            <person name="Ogas R."/>
            <person name="Tomko P."/>
            <person name="Gavelis G."/>
            <person name="Widhalm J.R."/>
            <person name="Wisecaver J.H."/>
        </authorList>
    </citation>
    <scope>NUCLEOTIDE SEQUENCE</scope>
    <source>
        <strain evidence="1">ECLA1</strain>
    </source>
</reference>
<dbReference type="Proteomes" id="UP001283361">
    <property type="component" value="Unassembled WGS sequence"/>
</dbReference>
<keyword evidence="2" id="KW-1185">Reference proteome</keyword>
<dbReference type="AlphaFoldDB" id="A0AAE1E1K7"/>
<comment type="caution">
    <text evidence="1">The sequence shown here is derived from an EMBL/GenBank/DDBJ whole genome shotgun (WGS) entry which is preliminary data.</text>
</comment>
<evidence type="ECO:0000313" key="1">
    <source>
        <dbReference type="EMBL" id="KAK3790951.1"/>
    </source>
</evidence>
<protein>
    <submittedName>
        <fullName evidence="1">Uncharacterized protein</fullName>
    </submittedName>
</protein>
<accession>A0AAE1E1K7</accession>
<name>A0AAE1E1K7_9GAST</name>
<proteinExistence type="predicted"/>
<sequence>MDGRTLVVCEPARDGVFGELWGCGARAGGVDHKGVMVAAGRTLEIEVPACHFSYFKTPTRTLPKVPAAISVERCQDFSKCIVQTTSQLAWPWVEMKLSTAFLLGRSFSVINQNNRRTNTEEEKIGEEILIEMSGGIGFWGSYGRRTFQHNT</sequence>
<evidence type="ECO:0000313" key="2">
    <source>
        <dbReference type="Proteomes" id="UP001283361"/>
    </source>
</evidence>
<organism evidence="1 2">
    <name type="scientific">Elysia crispata</name>
    <name type="common">lettuce slug</name>
    <dbReference type="NCBI Taxonomy" id="231223"/>
    <lineage>
        <taxon>Eukaryota</taxon>
        <taxon>Metazoa</taxon>
        <taxon>Spiralia</taxon>
        <taxon>Lophotrochozoa</taxon>
        <taxon>Mollusca</taxon>
        <taxon>Gastropoda</taxon>
        <taxon>Heterobranchia</taxon>
        <taxon>Euthyneura</taxon>
        <taxon>Panpulmonata</taxon>
        <taxon>Sacoglossa</taxon>
        <taxon>Placobranchoidea</taxon>
        <taxon>Plakobranchidae</taxon>
        <taxon>Elysia</taxon>
    </lineage>
</organism>
<gene>
    <name evidence="1" type="ORF">RRG08_053274</name>
</gene>